<dbReference type="InterPro" id="IPR054722">
    <property type="entry name" value="PolX-like_BBD"/>
</dbReference>
<gene>
    <name evidence="3" type="ORF">Prudu_012634</name>
</gene>
<dbReference type="InterPro" id="IPR025724">
    <property type="entry name" value="GAG-pre-integrase_dom"/>
</dbReference>
<dbReference type="Pfam" id="PF22936">
    <property type="entry name" value="Pol_BBD"/>
    <property type="match status" value="1"/>
</dbReference>
<organism evidence="3">
    <name type="scientific">Prunus dulcis</name>
    <name type="common">Almond</name>
    <name type="synonym">Amygdalus dulcis</name>
    <dbReference type="NCBI Taxonomy" id="3755"/>
    <lineage>
        <taxon>Eukaryota</taxon>
        <taxon>Viridiplantae</taxon>
        <taxon>Streptophyta</taxon>
        <taxon>Embryophyta</taxon>
        <taxon>Tracheophyta</taxon>
        <taxon>Spermatophyta</taxon>
        <taxon>Magnoliopsida</taxon>
        <taxon>eudicotyledons</taxon>
        <taxon>Gunneridae</taxon>
        <taxon>Pentapetalae</taxon>
        <taxon>rosids</taxon>
        <taxon>fabids</taxon>
        <taxon>Rosales</taxon>
        <taxon>Rosaceae</taxon>
        <taxon>Amygdaloideae</taxon>
        <taxon>Amygdaleae</taxon>
        <taxon>Prunus</taxon>
    </lineage>
</organism>
<evidence type="ECO:0000313" key="3">
    <source>
        <dbReference type="EMBL" id="BBH02150.1"/>
    </source>
</evidence>
<evidence type="ECO:0000259" key="1">
    <source>
        <dbReference type="Pfam" id="PF13976"/>
    </source>
</evidence>
<keyword evidence="3" id="KW-0808">Transferase</keyword>
<proteinExistence type="predicted"/>
<feature type="domain" description="GAG-pre-integrase" evidence="1">
    <location>
        <begin position="155"/>
        <end position="227"/>
    </location>
</feature>
<name>A0A4Y1RD33_PRUDU</name>
<protein>
    <submittedName>
        <fullName evidence="3">HXXXD-type acyl-transferase family protein</fullName>
    </submittedName>
</protein>
<feature type="domain" description="Retrovirus-related Pol polyprotein from transposon TNT 1-94-like beta-barrel" evidence="2">
    <location>
        <begin position="49"/>
        <end position="121"/>
    </location>
</feature>
<dbReference type="GO" id="GO:0016740">
    <property type="term" value="F:transferase activity"/>
    <property type="evidence" value="ECO:0007669"/>
    <property type="project" value="UniProtKB-KW"/>
</dbReference>
<sequence length="262" mass="28227">MSGTPTILHLIADSQKHAVNPANSATRTPASITTTNGSTLHTFSKNSAWIIDLGATDHMTFDPGQLINRKSSTPSVVSNANGTPSPVVGEGFLSFSTSLHLGSVLLVPSLDHKLLSVAQLTTTLVCTVTFWPNHCVFQDILIGMTIGCSTQRGKLYYLDWAPDSEVKGGQAFTINGTHPEGERDKIWLWHKLLGHSSFSYLKKLFPSLFSSLDVSSFQCDTCELAKSHCVPFPLSSNQTLVLFSLVHSNVWGPAKMATPAGA</sequence>
<dbReference type="AlphaFoldDB" id="A0A4Y1RD33"/>
<evidence type="ECO:0000259" key="2">
    <source>
        <dbReference type="Pfam" id="PF22936"/>
    </source>
</evidence>
<dbReference type="Pfam" id="PF13976">
    <property type="entry name" value="gag_pre-integrs"/>
    <property type="match status" value="1"/>
</dbReference>
<accession>A0A4Y1RD33</accession>
<reference evidence="3" key="1">
    <citation type="journal article" date="2019" name="Science">
        <title>Mutation of a bHLH transcription factor allowed almond domestication.</title>
        <authorList>
            <person name="Sanchez-Perez R."/>
            <person name="Pavan S."/>
            <person name="Mazzeo R."/>
            <person name="Moldovan C."/>
            <person name="Aiese Cigliano R."/>
            <person name="Del Cueto J."/>
            <person name="Ricciardi F."/>
            <person name="Lotti C."/>
            <person name="Ricciardi L."/>
            <person name="Dicenta F."/>
            <person name="Lopez-Marques R.L."/>
            <person name="Lindberg Moller B."/>
        </authorList>
    </citation>
    <scope>NUCLEOTIDE SEQUENCE</scope>
</reference>
<dbReference type="EMBL" id="AP019300">
    <property type="protein sequence ID" value="BBH02150.1"/>
    <property type="molecule type" value="Genomic_DNA"/>
</dbReference>